<sequence>MGIKRRGIKSAATDALSQIIDFGSSTWRTLVKFVGDDKDKAIIISTTENSTRPSKNLGILFSSLEEWRVTFTKIDIFS</sequence>
<keyword evidence="2" id="KW-1185">Reference proteome</keyword>
<organism evidence="1 2">
    <name type="scientific">Arachis hypogaea</name>
    <name type="common">Peanut</name>
    <dbReference type="NCBI Taxonomy" id="3818"/>
    <lineage>
        <taxon>Eukaryota</taxon>
        <taxon>Viridiplantae</taxon>
        <taxon>Streptophyta</taxon>
        <taxon>Embryophyta</taxon>
        <taxon>Tracheophyta</taxon>
        <taxon>Spermatophyta</taxon>
        <taxon>Magnoliopsida</taxon>
        <taxon>eudicotyledons</taxon>
        <taxon>Gunneridae</taxon>
        <taxon>Pentapetalae</taxon>
        <taxon>rosids</taxon>
        <taxon>fabids</taxon>
        <taxon>Fabales</taxon>
        <taxon>Fabaceae</taxon>
        <taxon>Papilionoideae</taxon>
        <taxon>50 kb inversion clade</taxon>
        <taxon>dalbergioids sensu lato</taxon>
        <taxon>Dalbergieae</taxon>
        <taxon>Pterocarpus clade</taxon>
        <taxon>Arachis</taxon>
    </lineage>
</organism>
<proteinExistence type="predicted"/>
<gene>
    <name evidence="1" type="ORF">Ahy_A05g021827</name>
</gene>
<reference evidence="1 2" key="1">
    <citation type="submission" date="2019-01" db="EMBL/GenBank/DDBJ databases">
        <title>Sequencing of cultivated peanut Arachis hypogaea provides insights into genome evolution and oil improvement.</title>
        <authorList>
            <person name="Chen X."/>
        </authorList>
    </citation>
    <scope>NUCLEOTIDE SEQUENCE [LARGE SCALE GENOMIC DNA]</scope>
    <source>
        <strain evidence="2">cv. Fuhuasheng</strain>
        <tissue evidence="1">Leaves</tissue>
    </source>
</reference>
<dbReference type="Proteomes" id="UP000289738">
    <property type="component" value="Chromosome A05"/>
</dbReference>
<dbReference type="EMBL" id="SDMP01000005">
    <property type="protein sequence ID" value="RYR56015.1"/>
    <property type="molecule type" value="Genomic_DNA"/>
</dbReference>
<comment type="caution">
    <text evidence="1">The sequence shown here is derived from an EMBL/GenBank/DDBJ whole genome shotgun (WGS) entry which is preliminary data.</text>
</comment>
<name>A0A445CYN0_ARAHY</name>
<accession>A0A445CYN0</accession>
<evidence type="ECO:0000313" key="2">
    <source>
        <dbReference type="Proteomes" id="UP000289738"/>
    </source>
</evidence>
<protein>
    <submittedName>
        <fullName evidence="1">Uncharacterized protein</fullName>
    </submittedName>
</protein>
<dbReference type="AlphaFoldDB" id="A0A445CYN0"/>
<evidence type="ECO:0000313" key="1">
    <source>
        <dbReference type="EMBL" id="RYR56015.1"/>
    </source>
</evidence>